<dbReference type="Gene3D" id="1.25.40.10">
    <property type="entry name" value="Tetratricopeptide repeat domain"/>
    <property type="match status" value="1"/>
</dbReference>
<feature type="transmembrane region" description="Helical" evidence="2">
    <location>
        <begin position="406"/>
        <end position="425"/>
    </location>
</feature>
<dbReference type="EMBL" id="FQZY01000110">
    <property type="protein sequence ID" value="SHK92599.1"/>
    <property type="molecule type" value="Genomic_DNA"/>
</dbReference>
<keyword evidence="2" id="KW-0472">Membrane</keyword>
<dbReference type="Proteomes" id="UP000184301">
    <property type="component" value="Unassembled WGS sequence"/>
</dbReference>
<dbReference type="Pfam" id="PF12895">
    <property type="entry name" value="ANAPC3"/>
    <property type="match status" value="1"/>
</dbReference>
<evidence type="ECO:0000256" key="1">
    <source>
        <dbReference type="SAM" id="MobiDB-lite"/>
    </source>
</evidence>
<dbReference type="AlphaFoldDB" id="A0A1M6WG26"/>
<evidence type="ECO:0000313" key="3">
    <source>
        <dbReference type="EMBL" id="SHK92599.1"/>
    </source>
</evidence>
<dbReference type="SUPFAM" id="SSF48452">
    <property type="entry name" value="TPR-like"/>
    <property type="match status" value="1"/>
</dbReference>
<name>A0A1M6WG26_9FIRM</name>
<feature type="region of interest" description="Disordered" evidence="1">
    <location>
        <begin position="1"/>
        <end position="74"/>
    </location>
</feature>
<dbReference type="InterPro" id="IPR011990">
    <property type="entry name" value="TPR-like_helical_dom_sf"/>
</dbReference>
<protein>
    <submittedName>
        <fullName evidence="3">Anaphase-promoting complex, cyclosome, subunit 3</fullName>
    </submittedName>
</protein>
<evidence type="ECO:0000256" key="2">
    <source>
        <dbReference type="SAM" id="Phobius"/>
    </source>
</evidence>
<keyword evidence="4" id="KW-1185">Reference proteome</keyword>
<feature type="transmembrane region" description="Helical" evidence="2">
    <location>
        <begin position="464"/>
        <end position="482"/>
    </location>
</feature>
<sequence>MSLKQNESNTTNSSNTSTESATNNSWNNNTSTSSEQSKAEDTTYDASNTTTYTSESSSFTGAANSNVKDPVLGSTKNMNLKTDLYKELEIDRAWDEKSIRNHLKSLQKLWTQRQGATNDKEQLLLIDKILGFIEDGYRYLTKELKRQQYDKALKIAYKDGQIVDEAEEKIQNLLEQARVYYRKGKVQMAAKLAQEAVDNKGNDALAYDLLARCYFDTNAYEKAINIIDQGICIFKDNADLHWLGARIATIGTKNYNDAQRRINELIELVPEKSIGHSEQVYLHLRKGDETLAFQEIDSYIASNPSDDTFKRNVAYDLDAYSNTCYVYDAGQNASFIADKVSYTKCLKLRAKAVEIFNDEHTQDRLENAKYYGKKEWNDWNMPAIKSLALYGTVFVGLGLFSNSEAFSGLGIILYIIMGILIAFSFRPYWQINKTYVTGNMGTAEQIINQIGDLAAKTAIWMLKFLIKLIGWIFKFVIGLASGKWF</sequence>
<keyword evidence="2" id="KW-1133">Transmembrane helix</keyword>
<accession>A0A1M6WG26</accession>
<organism evidence="3 4">
    <name type="scientific">Hespellia stercorisuis DSM 15480</name>
    <dbReference type="NCBI Taxonomy" id="1121950"/>
    <lineage>
        <taxon>Bacteria</taxon>
        <taxon>Bacillati</taxon>
        <taxon>Bacillota</taxon>
        <taxon>Clostridia</taxon>
        <taxon>Lachnospirales</taxon>
        <taxon>Lachnospiraceae</taxon>
        <taxon>Hespellia</taxon>
    </lineage>
</organism>
<reference evidence="3 4" key="1">
    <citation type="submission" date="2016-11" db="EMBL/GenBank/DDBJ databases">
        <authorList>
            <person name="Jaros S."/>
            <person name="Januszkiewicz K."/>
            <person name="Wedrychowicz H."/>
        </authorList>
    </citation>
    <scope>NUCLEOTIDE SEQUENCE [LARGE SCALE GENOMIC DNA]</scope>
    <source>
        <strain evidence="3 4">DSM 15480</strain>
    </source>
</reference>
<evidence type="ECO:0000313" key="4">
    <source>
        <dbReference type="Proteomes" id="UP000184301"/>
    </source>
</evidence>
<gene>
    <name evidence="3" type="ORF">SAMN02745243_04007</name>
</gene>
<proteinExistence type="predicted"/>
<keyword evidence="2" id="KW-0812">Transmembrane</keyword>
<feature type="compositionally biased region" description="Low complexity" evidence="1">
    <location>
        <begin position="1"/>
        <end position="35"/>
    </location>
</feature>
<feature type="compositionally biased region" description="Low complexity" evidence="1">
    <location>
        <begin position="44"/>
        <end position="60"/>
    </location>
</feature>